<dbReference type="InterPro" id="IPR050208">
    <property type="entry name" value="MHC_class-I_related"/>
</dbReference>
<dbReference type="InterPro" id="IPR001039">
    <property type="entry name" value="MHC_I_a_a1/a2"/>
</dbReference>
<dbReference type="SUPFAM" id="SSF48726">
    <property type="entry name" value="Immunoglobulin"/>
    <property type="match status" value="1"/>
</dbReference>
<dbReference type="EMBL" id="JAVHJS010000010">
    <property type="protein sequence ID" value="KAK2845877.1"/>
    <property type="molecule type" value="Genomic_DNA"/>
</dbReference>
<feature type="transmembrane region" description="Helical" evidence="4">
    <location>
        <begin position="310"/>
        <end position="332"/>
    </location>
</feature>
<dbReference type="PROSITE" id="PS50835">
    <property type="entry name" value="IG_LIKE"/>
    <property type="match status" value="1"/>
</dbReference>
<keyword evidence="4" id="KW-0812">Transmembrane</keyword>
<organism evidence="7 8">
    <name type="scientific">Tachysurus vachellii</name>
    <name type="common">Darkbarbel catfish</name>
    <name type="synonym">Pelteobagrus vachellii</name>
    <dbReference type="NCBI Taxonomy" id="175792"/>
    <lineage>
        <taxon>Eukaryota</taxon>
        <taxon>Metazoa</taxon>
        <taxon>Chordata</taxon>
        <taxon>Craniata</taxon>
        <taxon>Vertebrata</taxon>
        <taxon>Euteleostomi</taxon>
        <taxon>Actinopterygii</taxon>
        <taxon>Neopterygii</taxon>
        <taxon>Teleostei</taxon>
        <taxon>Ostariophysi</taxon>
        <taxon>Siluriformes</taxon>
        <taxon>Bagridae</taxon>
        <taxon>Tachysurus</taxon>
    </lineage>
</organism>
<dbReference type="InterPro" id="IPR007110">
    <property type="entry name" value="Ig-like_dom"/>
</dbReference>
<keyword evidence="8" id="KW-1185">Reference proteome</keyword>
<dbReference type="SMART" id="SM00407">
    <property type="entry name" value="IGc1"/>
    <property type="match status" value="1"/>
</dbReference>
<evidence type="ECO:0000313" key="8">
    <source>
        <dbReference type="Proteomes" id="UP001187315"/>
    </source>
</evidence>
<keyword evidence="1" id="KW-0325">Glycoprotein</keyword>
<evidence type="ECO:0000256" key="5">
    <source>
        <dbReference type="SAM" id="SignalP"/>
    </source>
</evidence>
<evidence type="ECO:0000256" key="3">
    <source>
        <dbReference type="SAM" id="MobiDB-lite"/>
    </source>
</evidence>
<keyword evidence="4" id="KW-0472">Membrane</keyword>
<accession>A0AA88MV85</accession>
<evidence type="ECO:0000256" key="4">
    <source>
        <dbReference type="SAM" id="Phobius"/>
    </source>
</evidence>
<protein>
    <recommendedName>
        <fullName evidence="6">Ig-like domain-containing protein</fullName>
    </recommendedName>
</protein>
<evidence type="ECO:0000259" key="6">
    <source>
        <dbReference type="PROSITE" id="PS50835"/>
    </source>
</evidence>
<evidence type="ECO:0000256" key="2">
    <source>
        <dbReference type="RuleBase" id="RU004439"/>
    </source>
</evidence>
<feature type="domain" description="Ig-like" evidence="6">
    <location>
        <begin position="219"/>
        <end position="291"/>
    </location>
</feature>
<dbReference type="Gene3D" id="3.30.500.10">
    <property type="entry name" value="MHC class I-like antigen recognition-like"/>
    <property type="match status" value="1"/>
</dbReference>
<dbReference type="InterPro" id="IPR003597">
    <property type="entry name" value="Ig_C1-set"/>
</dbReference>
<dbReference type="PRINTS" id="PR01638">
    <property type="entry name" value="MHCCLASSI"/>
</dbReference>
<feature type="region of interest" description="Disordered" evidence="3">
    <location>
        <begin position="338"/>
        <end position="357"/>
    </location>
</feature>
<feature type="signal peptide" evidence="5">
    <location>
        <begin position="1"/>
        <end position="25"/>
    </location>
</feature>
<comment type="similarity">
    <text evidence="2">Belongs to the MHC class I family.</text>
</comment>
<comment type="caution">
    <text evidence="7">The sequence shown here is derived from an EMBL/GenBank/DDBJ whole genome shotgun (WGS) entry which is preliminary data.</text>
</comment>
<dbReference type="AlphaFoldDB" id="A0AA88MV85"/>
<dbReference type="GO" id="GO:0005615">
    <property type="term" value="C:extracellular space"/>
    <property type="evidence" value="ECO:0007669"/>
    <property type="project" value="TreeGrafter"/>
</dbReference>
<dbReference type="GO" id="GO:0009897">
    <property type="term" value="C:external side of plasma membrane"/>
    <property type="evidence" value="ECO:0007669"/>
    <property type="project" value="TreeGrafter"/>
</dbReference>
<dbReference type="SUPFAM" id="SSF54452">
    <property type="entry name" value="MHC antigen-recognition domain"/>
    <property type="match status" value="1"/>
</dbReference>
<dbReference type="PANTHER" id="PTHR16675">
    <property type="entry name" value="MHC CLASS I-RELATED"/>
    <property type="match status" value="1"/>
</dbReference>
<dbReference type="InterPro" id="IPR011161">
    <property type="entry name" value="MHC_I-like_Ag-recog"/>
</dbReference>
<keyword evidence="5" id="KW-0732">Signal</keyword>
<dbReference type="InterPro" id="IPR013783">
    <property type="entry name" value="Ig-like_fold"/>
</dbReference>
<dbReference type="InterPro" id="IPR011162">
    <property type="entry name" value="MHC_I/II-like_Ag-recog"/>
</dbReference>
<dbReference type="InterPro" id="IPR037055">
    <property type="entry name" value="MHC_I-like_Ag-recog_sf"/>
</dbReference>
<dbReference type="InterPro" id="IPR036179">
    <property type="entry name" value="Ig-like_dom_sf"/>
</dbReference>
<dbReference type="Pfam" id="PF00129">
    <property type="entry name" value="MHC_I"/>
    <property type="match status" value="1"/>
</dbReference>
<dbReference type="GO" id="GO:0006955">
    <property type="term" value="P:immune response"/>
    <property type="evidence" value="ECO:0007669"/>
    <property type="project" value="TreeGrafter"/>
</dbReference>
<name>A0AA88MV85_TACVA</name>
<evidence type="ECO:0000313" key="7">
    <source>
        <dbReference type="EMBL" id="KAK2845877.1"/>
    </source>
</evidence>
<dbReference type="Gene3D" id="2.60.40.10">
    <property type="entry name" value="Immunoglobulins"/>
    <property type="match status" value="1"/>
</dbReference>
<dbReference type="PANTHER" id="PTHR16675:SF237">
    <property type="entry name" value="MHC CLASS I ANTIGEN TRANSCRIPT VARIANT 1-RELATED"/>
    <property type="match status" value="1"/>
</dbReference>
<dbReference type="Pfam" id="PF07654">
    <property type="entry name" value="C1-set"/>
    <property type="match status" value="1"/>
</dbReference>
<keyword evidence="4" id="KW-1133">Transmembrane helix</keyword>
<evidence type="ECO:0000256" key="1">
    <source>
        <dbReference type="ARBA" id="ARBA00023180"/>
    </source>
</evidence>
<proteinExistence type="inferred from homology"/>
<reference evidence="7" key="1">
    <citation type="submission" date="2023-08" db="EMBL/GenBank/DDBJ databases">
        <title>Pelteobagrus vachellii genome.</title>
        <authorList>
            <person name="Liu H."/>
        </authorList>
    </citation>
    <scope>NUCLEOTIDE SEQUENCE</scope>
    <source>
        <strain evidence="7">PRFRI_2022a</strain>
        <tissue evidence="7">Muscle</tissue>
    </source>
</reference>
<feature type="chain" id="PRO_5041736916" description="Ig-like domain-containing protein" evidence="5">
    <location>
        <begin position="26"/>
        <end position="357"/>
    </location>
</feature>
<gene>
    <name evidence="7" type="ORF">Q7C36_010731</name>
</gene>
<sequence>MSDSRTILKVLLFLTLSVYVSPADADTLQFFYTAVTPGINVTVVGLLDGEQFVYYNSSIKKMISKTEWIQKISTYDKDYWNRETERVKYYRDTVDTVMKSLNQAEGDHTLQWMLGCGLDNGIVRGYSQYRYDGDDFISLDLNWNPEFGRGTWTAANEKAEIFINKWDPKGDHARKWMDYLKYDCIDQLKKFVNHSRETVERKVHSEVSVIQKHSPSPELVCNVTGFFPKAVNITWRKDGEDVHEVVKLRMLLINQDGSFQKRSILKVPAEELQKHNYTCVIQHSSLEKELVLNVNKQSNTKDGGSDGGNIGIIFAAVITLLVLVAFVGVFTWKKRKSSGAEKPHDVQQNGTEIHPLK</sequence>
<dbReference type="Proteomes" id="UP001187315">
    <property type="component" value="Unassembled WGS sequence"/>
</dbReference>